<keyword evidence="4" id="KW-1185">Reference proteome</keyword>
<dbReference type="Pfam" id="PF00621">
    <property type="entry name" value="RhoGEF"/>
    <property type="match status" value="1"/>
</dbReference>
<sequence length="159" mass="18182">MPAMFYMELTTSENEKGKPNLLDMGSLMIKPIQRVMKYPLLLCELLNSTPSCHPDYRTLQEAFTAIKDINGNINELKRRKDLVLKYRRVDEEESLKDKLSKLSIHSITKKSKRVTSHLKILTAPAAPRIVPPGTDRPPRTPPLPTPLPPWLKIVPSKFR</sequence>
<dbReference type="Proteomes" id="UP001176940">
    <property type="component" value="Unassembled WGS sequence"/>
</dbReference>
<dbReference type="InterPro" id="IPR035899">
    <property type="entry name" value="DBL_dom_sf"/>
</dbReference>
<evidence type="ECO:0000259" key="2">
    <source>
        <dbReference type="PROSITE" id="PS50010"/>
    </source>
</evidence>
<comment type="caution">
    <text evidence="3">The sequence shown here is derived from an EMBL/GenBank/DDBJ whole genome shotgun (WGS) entry which is preliminary data.</text>
</comment>
<dbReference type="PROSITE" id="PS50010">
    <property type="entry name" value="DH_2"/>
    <property type="match status" value="1"/>
</dbReference>
<proteinExistence type="predicted"/>
<evidence type="ECO:0000313" key="3">
    <source>
        <dbReference type="EMBL" id="CAJ0933748.1"/>
    </source>
</evidence>
<dbReference type="PANTHER" id="PTHR22834">
    <property type="entry name" value="NUCLEAR FUSION PROTEIN FUS2"/>
    <property type="match status" value="1"/>
</dbReference>
<gene>
    <name evidence="3" type="ORF">RIMI_LOCUS5641754</name>
</gene>
<feature type="region of interest" description="Disordered" evidence="1">
    <location>
        <begin position="125"/>
        <end position="148"/>
    </location>
</feature>
<evidence type="ECO:0000256" key="1">
    <source>
        <dbReference type="SAM" id="MobiDB-lite"/>
    </source>
</evidence>
<dbReference type="PANTHER" id="PTHR22834:SF17">
    <property type="entry name" value="RHO GUANINE NUCLEOTIDE EXCHANGE FACTOR 38"/>
    <property type="match status" value="1"/>
</dbReference>
<organism evidence="3 4">
    <name type="scientific">Ranitomeya imitator</name>
    <name type="common">mimic poison frog</name>
    <dbReference type="NCBI Taxonomy" id="111125"/>
    <lineage>
        <taxon>Eukaryota</taxon>
        <taxon>Metazoa</taxon>
        <taxon>Chordata</taxon>
        <taxon>Craniata</taxon>
        <taxon>Vertebrata</taxon>
        <taxon>Euteleostomi</taxon>
        <taxon>Amphibia</taxon>
        <taxon>Batrachia</taxon>
        <taxon>Anura</taxon>
        <taxon>Neobatrachia</taxon>
        <taxon>Hyloidea</taxon>
        <taxon>Dendrobatidae</taxon>
        <taxon>Dendrobatinae</taxon>
        <taxon>Ranitomeya</taxon>
    </lineage>
</organism>
<accession>A0ABN9L5M9</accession>
<dbReference type="InterPro" id="IPR051492">
    <property type="entry name" value="Dynamin-Rho_GEF"/>
</dbReference>
<reference evidence="3" key="1">
    <citation type="submission" date="2023-07" db="EMBL/GenBank/DDBJ databases">
        <authorList>
            <person name="Stuckert A."/>
        </authorList>
    </citation>
    <scope>NUCLEOTIDE SEQUENCE</scope>
</reference>
<dbReference type="EMBL" id="CAUEEQ010009760">
    <property type="protein sequence ID" value="CAJ0933748.1"/>
    <property type="molecule type" value="Genomic_DNA"/>
</dbReference>
<name>A0ABN9L5M9_9NEOB</name>
<evidence type="ECO:0000313" key="4">
    <source>
        <dbReference type="Proteomes" id="UP001176940"/>
    </source>
</evidence>
<protein>
    <recommendedName>
        <fullName evidence="2">DH domain-containing protein</fullName>
    </recommendedName>
</protein>
<feature type="domain" description="DH" evidence="2">
    <location>
        <begin position="1"/>
        <end position="76"/>
    </location>
</feature>
<dbReference type="SUPFAM" id="SSF48065">
    <property type="entry name" value="DBL homology domain (DH-domain)"/>
    <property type="match status" value="1"/>
</dbReference>
<dbReference type="Gene3D" id="1.20.900.10">
    <property type="entry name" value="Dbl homology (DH) domain"/>
    <property type="match status" value="1"/>
</dbReference>
<feature type="compositionally biased region" description="Pro residues" evidence="1">
    <location>
        <begin position="139"/>
        <end position="148"/>
    </location>
</feature>
<dbReference type="InterPro" id="IPR000219">
    <property type="entry name" value="DH_dom"/>
</dbReference>